<dbReference type="SUPFAM" id="SSF52980">
    <property type="entry name" value="Restriction endonuclease-like"/>
    <property type="match status" value="1"/>
</dbReference>
<dbReference type="InterPro" id="IPR011604">
    <property type="entry name" value="PDDEXK-like_dom_sf"/>
</dbReference>
<reference evidence="3" key="1">
    <citation type="journal article" date="2020" name="Nature">
        <title>Giant virus diversity and host interactions through global metagenomics.</title>
        <authorList>
            <person name="Schulz F."/>
            <person name="Roux S."/>
            <person name="Paez-Espino D."/>
            <person name="Jungbluth S."/>
            <person name="Walsh D.A."/>
            <person name="Denef V.J."/>
            <person name="McMahon K.D."/>
            <person name="Konstantinidis K.T."/>
            <person name="Eloe-Fadrosh E.A."/>
            <person name="Kyrpides N.C."/>
            <person name="Woyke T."/>
        </authorList>
    </citation>
    <scope>NUCLEOTIDE SEQUENCE</scope>
    <source>
        <strain evidence="3">GVMAG-M-3300009161-52</strain>
    </source>
</reference>
<evidence type="ECO:0000259" key="2">
    <source>
        <dbReference type="Pfam" id="PF09588"/>
    </source>
</evidence>
<feature type="compositionally biased region" description="Basic and acidic residues" evidence="1">
    <location>
        <begin position="428"/>
        <end position="438"/>
    </location>
</feature>
<evidence type="ECO:0000256" key="1">
    <source>
        <dbReference type="SAM" id="MobiDB-lite"/>
    </source>
</evidence>
<dbReference type="Gene3D" id="3.90.320.10">
    <property type="match status" value="1"/>
</dbReference>
<dbReference type="InterPro" id="IPR051703">
    <property type="entry name" value="NF-kappa-B_Signaling_Reg"/>
</dbReference>
<evidence type="ECO:0000313" key="3">
    <source>
        <dbReference type="EMBL" id="QHT34106.1"/>
    </source>
</evidence>
<accession>A0A6C0EY62</accession>
<sequence length="454" mass="52465">MSYSSLTPYLEQTLLYIVKGLNTSNLVINNMYNGKYIYTLNRYKDMLIDATKDLHIEPSLIDEFLLKLINTEYSPDVATRIQEIEAIPLIEQKTPEWFKQRETMISASDAGYFLKKCGAARAIDTLKIKIGLKSYVNSNAPPLMHGNTYEDTARAIYESRNGVSVTEYGILSSPTPCIGASPDGIVTKCHKDTYECQAKFGRLLEIKNPYSREIDNTVKPEYMVQILQQQYTTVLPVCDFVETTIVDANCNTTNSNYKPYMNLAEMLADTLDTSRPGWEIRIKNKNIPMENLNKFGNEKGLLVWYRKRITEDDIRNKYVMYPLTMPYETQVIEKWIVDVNSVLWSDGYTNVATKYWRLDVYSEKTVLYDQAKFEGEYVPQLCKVWDVITNCNELKKRGGDIQLYVNELDSQPDSPFFNDNKRKKKETKSKTNDEKPKDTTVFSFKPNKDIELDF</sequence>
<dbReference type="PANTHER" id="PTHR46609">
    <property type="entry name" value="EXONUCLEASE, PHAGE-TYPE/RECB, C-TERMINAL DOMAIN-CONTAINING PROTEIN"/>
    <property type="match status" value="1"/>
</dbReference>
<proteinExistence type="predicted"/>
<dbReference type="InterPro" id="IPR019080">
    <property type="entry name" value="YqaJ_viral_recombinase"/>
</dbReference>
<dbReference type="AlphaFoldDB" id="A0A6C0EY62"/>
<feature type="domain" description="YqaJ viral recombinase" evidence="2">
    <location>
        <begin position="96"/>
        <end position="233"/>
    </location>
</feature>
<protein>
    <recommendedName>
        <fullName evidence="2">YqaJ viral recombinase domain-containing protein</fullName>
    </recommendedName>
</protein>
<organism evidence="3">
    <name type="scientific">viral metagenome</name>
    <dbReference type="NCBI Taxonomy" id="1070528"/>
    <lineage>
        <taxon>unclassified sequences</taxon>
        <taxon>metagenomes</taxon>
        <taxon>organismal metagenomes</taxon>
    </lineage>
</organism>
<dbReference type="PANTHER" id="PTHR46609:SF8">
    <property type="entry name" value="YQAJ VIRAL RECOMBINASE DOMAIN-CONTAINING PROTEIN"/>
    <property type="match status" value="1"/>
</dbReference>
<dbReference type="Pfam" id="PF09588">
    <property type="entry name" value="YqaJ"/>
    <property type="match status" value="1"/>
</dbReference>
<name>A0A6C0EY62_9ZZZZ</name>
<feature type="region of interest" description="Disordered" evidence="1">
    <location>
        <begin position="411"/>
        <end position="454"/>
    </location>
</feature>
<dbReference type="CDD" id="cd22343">
    <property type="entry name" value="PDDEXK_lambda_exonuclease-like"/>
    <property type="match status" value="1"/>
</dbReference>
<dbReference type="EMBL" id="MN738986">
    <property type="protein sequence ID" value="QHT34106.1"/>
    <property type="molecule type" value="Genomic_DNA"/>
</dbReference>
<dbReference type="InterPro" id="IPR011335">
    <property type="entry name" value="Restrct_endonuc-II-like"/>
</dbReference>